<accession>A0ABQ2U4D8</accession>
<evidence type="ECO:0000313" key="3">
    <source>
        <dbReference type="Proteomes" id="UP000629911"/>
    </source>
</evidence>
<protein>
    <submittedName>
        <fullName evidence="2">Uncharacterized protein</fullName>
    </submittedName>
</protein>
<dbReference type="Proteomes" id="UP000629911">
    <property type="component" value="Unassembled WGS sequence"/>
</dbReference>
<reference evidence="3" key="1">
    <citation type="journal article" date="2019" name="Int. J. Syst. Evol. Microbiol.">
        <title>The Global Catalogue of Microorganisms (GCM) 10K type strain sequencing project: providing services to taxonomists for standard genome sequencing and annotation.</title>
        <authorList>
            <consortium name="The Broad Institute Genomics Platform"/>
            <consortium name="The Broad Institute Genome Sequencing Center for Infectious Disease"/>
            <person name="Wu L."/>
            <person name="Ma J."/>
        </authorList>
    </citation>
    <scope>NUCLEOTIDE SEQUENCE [LARGE SCALE GENOMIC DNA]</scope>
    <source>
        <strain evidence="3">JCM 4422</strain>
    </source>
</reference>
<organism evidence="2 3">
    <name type="scientific">Streptomyces variabilis</name>
    <dbReference type="NCBI Taxonomy" id="67372"/>
    <lineage>
        <taxon>Bacteria</taxon>
        <taxon>Bacillati</taxon>
        <taxon>Actinomycetota</taxon>
        <taxon>Actinomycetes</taxon>
        <taxon>Kitasatosporales</taxon>
        <taxon>Streptomycetaceae</taxon>
        <taxon>Streptomyces</taxon>
        <taxon>Streptomyces griseoincarnatus group</taxon>
    </lineage>
</organism>
<proteinExistence type="predicted"/>
<gene>
    <name evidence="2" type="ORF">GCM10010287_51020</name>
</gene>
<evidence type="ECO:0000313" key="2">
    <source>
        <dbReference type="EMBL" id="GGT70189.1"/>
    </source>
</evidence>
<feature type="region of interest" description="Disordered" evidence="1">
    <location>
        <begin position="33"/>
        <end position="60"/>
    </location>
</feature>
<dbReference type="EMBL" id="BMTZ01000019">
    <property type="protein sequence ID" value="GGT70189.1"/>
    <property type="molecule type" value="Genomic_DNA"/>
</dbReference>
<keyword evidence="3" id="KW-1185">Reference proteome</keyword>
<comment type="caution">
    <text evidence="2">The sequence shown here is derived from an EMBL/GenBank/DDBJ whole genome shotgun (WGS) entry which is preliminary data.</text>
</comment>
<name>A0ABQ2U4D8_9ACTN</name>
<evidence type="ECO:0000256" key="1">
    <source>
        <dbReference type="SAM" id="MobiDB-lite"/>
    </source>
</evidence>
<sequence length="60" mass="6324">MRVAALRRLDGDVDADDTLRDLASAPVLGQGERVGSVRATFRDRRPGPPGAGAHRSSSIP</sequence>